<sequence length="37" mass="4505">MLFEDFRKVVKNILVVLGSECFQRRYIRGLREAYKVK</sequence>
<protein>
    <submittedName>
        <fullName evidence="1">Uncharacterized protein</fullName>
    </submittedName>
</protein>
<dbReference type="Proteomes" id="UP000028002">
    <property type="component" value="Unassembled WGS sequence"/>
</dbReference>
<organism evidence="1 2">
    <name type="scientific">Photorhabdus temperata subsp. temperata Meg1</name>
    <dbReference type="NCBI Taxonomy" id="1393735"/>
    <lineage>
        <taxon>Bacteria</taxon>
        <taxon>Pseudomonadati</taxon>
        <taxon>Pseudomonadota</taxon>
        <taxon>Gammaproteobacteria</taxon>
        <taxon>Enterobacterales</taxon>
        <taxon>Morganellaceae</taxon>
        <taxon>Photorhabdus</taxon>
    </lineage>
</organism>
<evidence type="ECO:0000313" key="1">
    <source>
        <dbReference type="EMBL" id="KER01754.1"/>
    </source>
</evidence>
<gene>
    <name evidence="1" type="ORF">MEG1DRAFT_03628</name>
</gene>
<evidence type="ECO:0000313" key="2">
    <source>
        <dbReference type="Proteomes" id="UP000028002"/>
    </source>
</evidence>
<reference evidence="1 2" key="1">
    <citation type="submission" date="2014-03" db="EMBL/GenBank/DDBJ databases">
        <title>Draft Genome of Photorhabdus temperata Meg1.</title>
        <authorList>
            <person name="Hurst S.G.IV."/>
            <person name="Morris K."/>
            <person name="Thomas K."/>
            <person name="Tisa L.S."/>
        </authorList>
    </citation>
    <scope>NUCLEOTIDE SEQUENCE [LARGE SCALE GENOMIC DNA]</scope>
    <source>
        <strain evidence="1 2">Meg1</strain>
    </source>
</reference>
<proteinExistence type="predicted"/>
<comment type="caution">
    <text evidence="1">The sequence shown here is derived from an EMBL/GenBank/DDBJ whole genome shotgun (WGS) entry which is preliminary data.</text>
</comment>
<name>A0A081RSV1_PHOTE</name>
<dbReference type="EMBL" id="JGVH01000071">
    <property type="protein sequence ID" value="KER01754.1"/>
    <property type="molecule type" value="Genomic_DNA"/>
</dbReference>
<dbReference type="AlphaFoldDB" id="A0A081RSV1"/>
<dbReference type="PATRIC" id="fig|1393735.3.peg.3717"/>
<accession>A0A081RSV1</accession>